<keyword evidence="8" id="KW-0769">Symport</keyword>
<dbReference type="NCBIfam" id="TIGR00879">
    <property type="entry name" value="SP"/>
    <property type="match status" value="1"/>
</dbReference>
<feature type="transmembrane region" description="Helical" evidence="12">
    <location>
        <begin position="407"/>
        <end position="430"/>
    </location>
</feature>
<comment type="similarity">
    <text evidence="2 11">Belongs to the major facilitator superfamily. Sugar transporter (TC 2.A.1.1) family.</text>
</comment>
<evidence type="ECO:0000256" key="3">
    <source>
        <dbReference type="ARBA" id="ARBA00022448"/>
    </source>
</evidence>
<feature type="transmembrane region" description="Helical" evidence="12">
    <location>
        <begin position="314"/>
        <end position="336"/>
    </location>
</feature>
<dbReference type="InterPro" id="IPR005828">
    <property type="entry name" value="MFS_sugar_transport-like"/>
</dbReference>
<evidence type="ECO:0000256" key="11">
    <source>
        <dbReference type="RuleBase" id="RU003346"/>
    </source>
</evidence>
<dbReference type="InterPro" id="IPR050814">
    <property type="entry name" value="Myo-inositol_Transporter"/>
</dbReference>
<evidence type="ECO:0000259" key="13">
    <source>
        <dbReference type="PROSITE" id="PS50850"/>
    </source>
</evidence>
<dbReference type="FunFam" id="1.20.1250.20:FF:000241">
    <property type="entry name" value="MFS transporter"/>
    <property type="match status" value="1"/>
</dbReference>
<sequence>MKNFIGGVVSSTGKGGIMSQRSKYNSAYVYVLCCIAALAGLMFGYSTAVITGVVLPLQQYYQLTPTETGWAVSSIVIGCIIGALVGGKIADKLGRKPALLIIAIIFIASSLGAAMSESFMIFSLSRIVCGFAVGMAGTASTMYMSELAPAEIRGKALGIYNISVVSGQVIVFIVNYLIAKGMPADVLVSQGWKTMLFAQVVPSIAMLAITLFLPESPAWCARNNRSEARSIKVLTRIYSGLTATDVAAIFDSMKETVRPQDNVAGGERTNLKSSPVLRYILLVGCCIAVLQQFTGVNVMNYYAPLVLQNSSTEVVMFQTIFIAVCNVVGSFIGMILFDRYGRIPIMKIGTIGSIVGLLIASYGLYTHDTGYITIFGILFFMLLFAVSWSVGAWVLISEVFPEKIKGFGMGLAVSLMWIANFLISLLFPVINDNAWLQETFGGAFSMWIFVVFNLVCYVFISRYVPETKGVPLTEIERLAENKLREIQGKRRDVIA</sequence>
<reference evidence="14" key="1">
    <citation type="journal article" date="2018" name="Genome Biol.">
        <title>SKESA: strategic k-mer extension for scrupulous assemblies.</title>
        <authorList>
            <person name="Souvorov A."/>
            <person name="Agarwala R."/>
            <person name="Lipman D.J."/>
        </authorList>
    </citation>
    <scope>NUCLEOTIDE SEQUENCE</scope>
    <source>
        <strain evidence="14">MA.MC_05-0893</strain>
    </source>
</reference>
<evidence type="ECO:0000256" key="2">
    <source>
        <dbReference type="ARBA" id="ARBA00010992"/>
    </source>
</evidence>
<organism evidence="14">
    <name type="scientific">Salmonella enterica</name>
    <name type="common">Salmonella choleraesuis</name>
    <dbReference type="NCBI Taxonomy" id="28901"/>
    <lineage>
        <taxon>Bacteria</taxon>
        <taxon>Pseudomonadati</taxon>
        <taxon>Pseudomonadota</taxon>
        <taxon>Gammaproteobacteria</taxon>
        <taxon>Enterobacterales</taxon>
        <taxon>Enterobacteriaceae</taxon>
        <taxon>Salmonella</taxon>
    </lineage>
</organism>
<dbReference type="Pfam" id="PF00083">
    <property type="entry name" value="Sugar_tr"/>
    <property type="match status" value="1"/>
</dbReference>
<evidence type="ECO:0000256" key="10">
    <source>
        <dbReference type="ARBA" id="ARBA00023136"/>
    </source>
</evidence>
<keyword evidence="10 12" id="KW-0472">Membrane</keyword>
<dbReference type="CDD" id="cd17359">
    <property type="entry name" value="MFS_XylE_like"/>
    <property type="match status" value="1"/>
</dbReference>
<dbReference type="EMBL" id="DAAWLT010000004">
    <property type="protein sequence ID" value="HAF8409818.1"/>
    <property type="molecule type" value="Genomic_DNA"/>
</dbReference>
<dbReference type="InterPro" id="IPR036259">
    <property type="entry name" value="MFS_trans_sf"/>
</dbReference>
<dbReference type="PROSITE" id="PS00217">
    <property type="entry name" value="SUGAR_TRANSPORT_2"/>
    <property type="match status" value="1"/>
</dbReference>
<feature type="transmembrane region" description="Helical" evidence="12">
    <location>
        <begin position="348"/>
        <end position="365"/>
    </location>
</feature>
<dbReference type="PANTHER" id="PTHR48020:SF12">
    <property type="entry name" value="PROTON MYO-INOSITOL COTRANSPORTER"/>
    <property type="match status" value="1"/>
</dbReference>
<evidence type="ECO:0000256" key="9">
    <source>
        <dbReference type="ARBA" id="ARBA00022989"/>
    </source>
</evidence>
<feature type="transmembrane region" description="Helical" evidence="12">
    <location>
        <begin position="191"/>
        <end position="213"/>
    </location>
</feature>
<keyword evidence="9 12" id="KW-1133">Transmembrane helix</keyword>
<evidence type="ECO:0000256" key="8">
    <source>
        <dbReference type="ARBA" id="ARBA00022847"/>
    </source>
</evidence>
<name>A0A753T658_SALER</name>
<feature type="domain" description="Major facilitator superfamily (MFS) profile" evidence="13">
    <location>
        <begin position="32"/>
        <end position="468"/>
    </location>
</feature>
<keyword evidence="5" id="KW-0997">Cell inner membrane</keyword>
<feature type="transmembrane region" description="Helical" evidence="12">
    <location>
        <begin position="157"/>
        <end position="179"/>
    </location>
</feature>
<dbReference type="GO" id="GO:0015293">
    <property type="term" value="F:symporter activity"/>
    <property type="evidence" value="ECO:0007669"/>
    <property type="project" value="UniProtKB-KW"/>
</dbReference>
<evidence type="ECO:0000256" key="6">
    <source>
        <dbReference type="ARBA" id="ARBA00022597"/>
    </source>
</evidence>
<dbReference type="AlphaFoldDB" id="A0A753T658"/>
<comment type="subcellular location">
    <subcellularLocation>
        <location evidence="1">Cell inner membrane</location>
        <topology evidence="1">Multi-pass membrane protein</topology>
    </subcellularLocation>
</comment>
<comment type="caution">
    <text evidence="14">The sequence shown here is derived from an EMBL/GenBank/DDBJ whole genome shotgun (WGS) entry which is preliminary data.</text>
</comment>
<evidence type="ECO:0000256" key="12">
    <source>
        <dbReference type="SAM" id="Phobius"/>
    </source>
</evidence>
<dbReference type="PROSITE" id="PS00216">
    <property type="entry name" value="SUGAR_TRANSPORT_1"/>
    <property type="match status" value="1"/>
</dbReference>
<dbReference type="GO" id="GO:0005886">
    <property type="term" value="C:plasma membrane"/>
    <property type="evidence" value="ECO:0007669"/>
    <property type="project" value="UniProtKB-SubCell"/>
</dbReference>
<keyword evidence="7 12" id="KW-0812">Transmembrane</keyword>
<dbReference type="InterPro" id="IPR003663">
    <property type="entry name" value="Sugar/inositol_transpt"/>
</dbReference>
<protein>
    <submittedName>
        <fullName evidence="14">Myo-inositol import MFS transporter IolT2</fullName>
    </submittedName>
</protein>
<proteinExistence type="inferred from homology"/>
<evidence type="ECO:0000313" key="14">
    <source>
        <dbReference type="EMBL" id="HAF8409818.1"/>
    </source>
</evidence>
<feature type="transmembrane region" description="Helical" evidence="12">
    <location>
        <begin position="276"/>
        <end position="294"/>
    </location>
</feature>
<dbReference type="InterPro" id="IPR020846">
    <property type="entry name" value="MFS_dom"/>
</dbReference>
<dbReference type="InterPro" id="IPR047984">
    <property type="entry name" value="XylE-like"/>
</dbReference>
<keyword evidence="4" id="KW-1003">Cell membrane</keyword>
<dbReference type="InterPro" id="IPR005829">
    <property type="entry name" value="Sugar_transporter_CS"/>
</dbReference>
<evidence type="ECO:0000256" key="4">
    <source>
        <dbReference type="ARBA" id="ARBA00022475"/>
    </source>
</evidence>
<gene>
    <name evidence="14" type="primary">iolT2</name>
    <name evidence="14" type="ORF">G5T59_002507</name>
</gene>
<dbReference type="SUPFAM" id="SSF103473">
    <property type="entry name" value="MFS general substrate transporter"/>
    <property type="match status" value="1"/>
</dbReference>
<keyword evidence="6" id="KW-0762">Sugar transport</keyword>
<dbReference type="PANTHER" id="PTHR48020">
    <property type="entry name" value="PROTON MYO-INOSITOL COTRANSPORTER"/>
    <property type="match status" value="1"/>
</dbReference>
<feature type="transmembrane region" description="Helical" evidence="12">
    <location>
        <begin position="27"/>
        <end position="48"/>
    </location>
</feature>
<evidence type="ECO:0000256" key="5">
    <source>
        <dbReference type="ARBA" id="ARBA00022519"/>
    </source>
</evidence>
<dbReference type="Gene3D" id="1.20.1250.20">
    <property type="entry name" value="MFS general substrate transporter like domains"/>
    <property type="match status" value="2"/>
</dbReference>
<keyword evidence="3 11" id="KW-0813">Transport</keyword>
<reference evidence="14" key="2">
    <citation type="submission" date="2020-02" db="EMBL/GenBank/DDBJ databases">
        <authorList>
            <consortium name="NCBI Pathogen Detection Project"/>
        </authorList>
    </citation>
    <scope>NUCLEOTIDE SEQUENCE</scope>
    <source>
        <strain evidence="14">MA.MC_05-0893</strain>
    </source>
</reference>
<evidence type="ECO:0000256" key="7">
    <source>
        <dbReference type="ARBA" id="ARBA00022692"/>
    </source>
</evidence>
<evidence type="ECO:0000256" key="1">
    <source>
        <dbReference type="ARBA" id="ARBA00004429"/>
    </source>
</evidence>
<feature type="transmembrane region" description="Helical" evidence="12">
    <location>
        <begin position="121"/>
        <end position="145"/>
    </location>
</feature>
<dbReference type="PRINTS" id="PR00171">
    <property type="entry name" value="SUGRTRNSPORT"/>
</dbReference>
<accession>A0A753T658</accession>
<feature type="transmembrane region" description="Helical" evidence="12">
    <location>
        <begin position="68"/>
        <end position="86"/>
    </location>
</feature>
<dbReference type="PROSITE" id="PS50850">
    <property type="entry name" value="MFS"/>
    <property type="match status" value="1"/>
</dbReference>
<feature type="transmembrane region" description="Helical" evidence="12">
    <location>
        <begin position="442"/>
        <end position="460"/>
    </location>
</feature>
<feature type="transmembrane region" description="Helical" evidence="12">
    <location>
        <begin position="98"/>
        <end position="115"/>
    </location>
</feature>
<feature type="transmembrane region" description="Helical" evidence="12">
    <location>
        <begin position="371"/>
        <end position="395"/>
    </location>
</feature>